<evidence type="ECO:0000259" key="12">
    <source>
        <dbReference type="PROSITE" id="PS50109"/>
    </source>
</evidence>
<dbReference type="PRINTS" id="PR00344">
    <property type="entry name" value="BCTRLSENSOR"/>
</dbReference>
<keyword evidence="5" id="KW-0808">Transferase</keyword>
<dbReference type="Proteomes" id="UP000261222">
    <property type="component" value="Unassembled WGS sequence"/>
</dbReference>
<comment type="catalytic activity">
    <reaction evidence="1">
        <text>ATP + protein L-histidine = ADP + protein N-phospho-L-histidine.</text>
        <dbReference type="EC" id="2.7.13.3"/>
    </reaction>
</comment>
<keyword evidence="9" id="KW-0902">Two-component regulatory system</keyword>
<proteinExistence type="predicted"/>
<dbReference type="PANTHER" id="PTHR45528">
    <property type="entry name" value="SENSOR HISTIDINE KINASE CPXA"/>
    <property type="match status" value="1"/>
</dbReference>
<dbReference type="PROSITE" id="PS50109">
    <property type="entry name" value="HIS_KIN"/>
    <property type="match status" value="1"/>
</dbReference>
<dbReference type="SUPFAM" id="SSF55874">
    <property type="entry name" value="ATPase domain of HSP90 chaperone/DNA topoisomerase II/histidine kinase"/>
    <property type="match status" value="1"/>
</dbReference>
<accession>A0A3E5A4F4</accession>
<comment type="caution">
    <text evidence="13">The sequence shown here is derived from an EMBL/GenBank/DDBJ whole genome shotgun (WGS) entry which is preliminary data.</text>
</comment>
<evidence type="ECO:0000256" key="2">
    <source>
        <dbReference type="ARBA" id="ARBA00004141"/>
    </source>
</evidence>
<dbReference type="Pfam" id="PF02518">
    <property type="entry name" value="HATPase_c"/>
    <property type="match status" value="1"/>
</dbReference>
<name>A0A3E5A4F4_9FIRM</name>
<dbReference type="CDD" id="cd00082">
    <property type="entry name" value="HisKA"/>
    <property type="match status" value="1"/>
</dbReference>
<evidence type="ECO:0000256" key="10">
    <source>
        <dbReference type="ARBA" id="ARBA00023136"/>
    </source>
</evidence>
<sequence length="305" mass="34836">MEAIIFLSIIIALFSIFVSCLVIRRVKKQIAEITDALADVKNGNGNRRILSATNELVAPLAYEINEIVVSYEKRLSTVRQAEETNRQLMTSLSHDVRTPLTTLIGYLDAAHKGIVTGKDKDDYIETARRKAHDLKEYIDILFDWFKLNSNEFAMDINTVEAAELTRNILIDWIPIFEDRQIDYNIDIPEQPFRVKLDTDGYMRILNNLIQNVISHSHADKIEIFLSKQEKNMQIRLTDNGIGIEKEDLKHIFERLYKCDKGRAEKGSGLGLSIVHQLVEKMNGTITADSVPEKGTKFTLLFPLID</sequence>
<evidence type="ECO:0000256" key="4">
    <source>
        <dbReference type="ARBA" id="ARBA00022553"/>
    </source>
</evidence>
<evidence type="ECO:0000256" key="5">
    <source>
        <dbReference type="ARBA" id="ARBA00022679"/>
    </source>
</evidence>
<organism evidence="13 14">
    <name type="scientific">Blautia obeum</name>
    <dbReference type="NCBI Taxonomy" id="40520"/>
    <lineage>
        <taxon>Bacteria</taxon>
        <taxon>Bacillati</taxon>
        <taxon>Bacillota</taxon>
        <taxon>Clostridia</taxon>
        <taxon>Lachnospirales</taxon>
        <taxon>Lachnospiraceae</taxon>
        <taxon>Blautia</taxon>
    </lineage>
</organism>
<dbReference type="AlphaFoldDB" id="A0A3E5A4F4"/>
<keyword evidence="4" id="KW-0597">Phosphoprotein</keyword>
<evidence type="ECO:0000313" key="13">
    <source>
        <dbReference type="EMBL" id="RGN03395.1"/>
    </source>
</evidence>
<dbReference type="InterPro" id="IPR050398">
    <property type="entry name" value="HssS/ArlS-like"/>
</dbReference>
<dbReference type="InterPro" id="IPR003661">
    <property type="entry name" value="HisK_dim/P_dom"/>
</dbReference>
<dbReference type="GO" id="GO:0005886">
    <property type="term" value="C:plasma membrane"/>
    <property type="evidence" value="ECO:0007669"/>
    <property type="project" value="TreeGrafter"/>
</dbReference>
<protein>
    <recommendedName>
        <fullName evidence="3">histidine kinase</fullName>
        <ecNumber evidence="3">2.7.13.3</ecNumber>
    </recommendedName>
</protein>
<dbReference type="SMART" id="SM00388">
    <property type="entry name" value="HisKA"/>
    <property type="match status" value="1"/>
</dbReference>
<dbReference type="InterPro" id="IPR003594">
    <property type="entry name" value="HATPase_dom"/>
</dbReference>
<dbReference type="GO" id="GO:0000155">
    <property type="term" value="F:phosphorelay sensor kinase activity"/>
    <property type="evidence" value="ECO:0007669"/>
    <property type="project" value="InterPro"/>
</dbReference>
<keyword evidence="6 11" id="KW-0812">Transmembrane</keyword>
<keyword evidence="8 11" id="KW-1133">Transmembrane helix</keyword>
<evidence type="ECO:0000256" key="1">
    <source>
        <dbReference type="ARBA" id="ARBA00000085"/>
    </source>
</evidence>
<gene>
    <name evidence="13" type="ORF">DXB81_13310</name>
</gene>
<feature type="transmembrane region" description="Helical" evidence="11">
    <location>
        <begin position="6"/>
        <end position="23"/>
    </location>
</feature>
<evidence type="ECO:0000313" key="14">
    <source>
        <dbReference type="Proteomes" id="UP000261222"/>
    </source>
</evidence>
<evidence type="ECO:0000256" key="6">
    <source>
        <dbReference type="ARBA" id="ARBA00022692"/>
    </source>
</evidence>
<comment type="subcellular location">
    <subcellularLocation>
        <location evidence="2">Membrane</location>
        <topology evidence="2">Multi-pass membrane protein</topology>
    </subcellularLocation>
</comment>
<keyword evidence="10 11" id="KW-0472">Membrane</keyword>
<dbReference type="InterPro" id="IPR004358">
    <property type="entry name" value="Sig_transdc_His_kin-like_C"/>
</dbReference>
<reference evidence="13 14" key="1">
    <citation type="submission" date="2018-08" db="EMBL/GenBank/DDBJ databases">
        <title>A genome reference for cultivated species of the human gut microbiota.</title>
        <authorList>
            <person name="Zou Y."/>
            <person name="Xue W."/>
            <person name="Luo G."/>
        </authorList>
    </citation>
    <scope>NUCLEOTIDE SEQUENCE [LARGE SCALE GENOMIC DNA]</scope>
    <source>
        <strain evidence="13 14">OM06-11AA</strain>
    </source>
</reference>
<dbReference type="SMART" id="SM00387">
    <property type="entry name" value="HATPase_c"/>
    <property type="match status" value="1"/>
</dbReference>
<dbReference type="EMBL" id="QSUB01000006">
    <property type="protein sequence ID" value="RGN03395.1"/>
    <property type="molecule type" value="Genomic_DNA"/>
</dbReference>
<evidence type="ECO:0000256" key="3">
    <source>
        <dbReference type="ARBA" id="ARBA00012438"/>
    </source>
</evidence>
<evidence type="ECO:0000256" key="7">
    <source>
        <dbReference type="ARBA" id="ARBA00022777"/>
    </source>
</evidence>
<dbReference type="Pfam" id="PF00512">
    <property type="entry name" value="HisKA"/>
    <property type="match status" value="1"/>
</dbReference>
<evidence type="ECO:0000256" key="11">
    <source>
        <dbReference type="SAM" id="Phobius"/>
    </source>
</evidence>
<dbReference type="SUPFAM" id="SSF47384">
    <property type="entry name" value="Homodimeric domain of signal transducing histidine kinase"/>
    <property type="match status" value="1"/>
</dbReference>
<dbReference type="CDD" id="cd00075">
    <property type="entry name" value="HATPase"/>
    <property type="match status" value="1"/>
</dbReference>
<dbReference type="InterPro" id="IPR005467">
    <property type="entry name" value="His_kinase_dom"/>
</dbReference>
<dbReference type="InterPro" id="IPR036890">
    <property type="entry name" value="HATPase_C_sf"/>
</dbReference>
<dbReference type="PANTHER" id="PTHR45528:SF8">
    <property type="entry name" value="HISTIDINE KINASE"/>
    <property type="match status" value="1"/>
</dbReference>
<evidence type="ECO:0000256" key="8">
    <source>
        <dbReference type="ARBA" id="ARBA00022989"/>
    </source>
</evidence>
<evidence type="ECO:0000256" key="9">
    <source>
        <dbReference type="ARBA" id="ARBA00023012"/>
    </source>
</evidence>
<feature type="domain" description="Histidine kinase" evidence="12">
    <location>
        <begin position="91"/>
        <end position="305"/>
    </location>
</feature>
<dbReference type="FunFam" id="3.30.565.10:FF:000006">
    <property type="entry name" value="Sensor histidine kinase WalK"/>
    <property type="match status" value="1"/>
</dbReference>
<dbReference type="Gene3D" id="1.10.287.130">
    <property type="match status" value="1"/>
</dbReference>
<dbReference type="Gene3D" id="3.30.565.10">
    <property type="entry name" value="Histidine kinase-like ATPase, C-terminal domain"/>
    <property type="match status" value="1"/>
</dbReference>
<dbReference type="InterPro" id="IPR036097">
    <property type="entry name" value="HisK_dim/P_sf"/>
</dbReference>
<dbReference type="RefSeq" id="WP_097773460.1">
    <property type="nucleotide sequence ID" value="NZ_QSUB01000006.1"/>
</dbReference>
<keyword evidence="7 13" id="KW-0418">Kinase</keyword>
<dbReference type="EC" id="2.7.13.3" evidence="3"/>